<dbReference type="Proteomes" id="UP000019149">
    <property type="component" value="Unassembled WGS sequence"/>
</dbReference>
<gene>
    <name evidence="1" type="ORF">EGR_10451</name>
</gene>
<dbReference type="CTD" id="36346166"/>
<proteinExistence type="predicted"/>
<comment type="caution">
    <text evidence="1">The sequence shown here is derived from an EMBL/GenBank/DDBJ whole genome shotgun (WGS) entry which is preliminary data.</text>
</comment>
<reference evidence="1 2" key="1">
    <citation type="journal article" date="2013" name="Nat. Genet.">
        <title>The genome of the hydatid tapeworm Echinococcus granulosus.</title>
        <authorList>
            <person name="Zheng H."/>
            <person name="Zhang W."/>
            <person name="Zhang L."/>
            <person name="Zhang Z."/>
            <person name="Li J."/>
            <person name="Lu G."/>
            <person name="Zhu Y."/>
            <person name="Wang Y."/>
            <person name="Huang Y."/>
            <person name="Liu J."/>
            <person name="Kang H."/>
            <person name="Chen J."/>
            <person name="Wang L."/>
            <person name="Chen A."/>
            <person name="Yu S."/>
            <person name="Gao Z."/>
            <person name="Jin L."/>
            <person name="Gu W."/>
            <person name="Wang Z."/>
            <person name="Zhao L."/>
            <person name="Shi B."/>
            <person name="Wen H."/>
            <person name="Lin R."/>
            <person name="Jones M.K."/>
            <person name="Brejova B."/>
            <person name="Vinar T."/>
            <person name="Zhao G."/>
            <person name="McManus D.P."/>
            <person name="Chen Z."/>
            <person name="Zhou Y."/>
            <person name="Wang S."/>
        </authorList>
    </citation>
    <scope>NUCLEOTIDE SEQUENCE [LARGE SCALE GENOMIC DNA]</scope>
</reference>
<name>W6UMH2_ECHGR</name>
<dbReference type="GeneID" id="36346166"/>
<organism evidence="1 2">
    <name type="scientific">Echinococcus granulosus</name>
    <name type="common">Hydatid tapeworm</name>
    <dbReference type="NCBI Taxonomy" id="6210"/>
    <lineage>
        <taxon>Eukaryota</taxon>
        <taxon>Metazoa</taxon>
        <taxon>Spiralia</taxon>
        <taxon>Lophotrochozoa</taxon>
        <taxon>Platyhelminthes</taxon>
        <taxon>Cestoda</taxon>
        <taxon>Eucestoda</taxon>
        <taxon>Cyclophyllidea</taxon>
        <taxon>Taeniidae</taxon>
        <taxon>Echinococcus</taxon>
        <taxon>Echinococcus granulosus group</taxon>
    </lineage>
</organism>
<evidence type="ECO:0000313" key="2">
    <source>
        <dbReference type="Proteomes" id="UP000019149"/>
    </source>
</evidence>
<keyword evidence="2" id="KW-1185">Reference proteome</keyword>
<dbReference type="KEGG" id="egl:EGR_10451"/>
<accession>W6UMH2</accession>
<dbReference type="AlphaFoldDB" id="W6UMH2"/>
<dbReference type="EMBL" id="APAU02000221">
    <property type="protein sequence ID" value="EUB54689.1"/>
    <property type="molecule type" value="Genomic_DNA"/>
</dbReference>
<protein>
    <submittedName>
        <fullName evidence="1">Uncharacterized protein</fullName>
    </submittedName>
</protein>
<dbReference type="RefSeq" id="XP_024345885.1">
    <property type="nucleotide sequence ID" value="XM_024499700.1"/>
</dbReference>
<evidence type="ECO:0000313" key="1">
    <source>
        <dbReference type="EMBL" id="EUB54689.1"/>
    </source>
</evidence>
<sequence>MTFTFKRSKITYPLWSKLHKKYELHIVVVAAPHTVKPYNNVTTSLIWPVNFRIDISRPKKIHTSDNDKQKLHTNVCLSAFKEWMPRCSSIRKVEADIVVDSDFAQVIYFFNIYVIDGHKVLHKLGSK</sequence>